<keyword evidence="4 7" id="KW-0533">Nickel</keyword>
<dbReference type="GO" id="GO:0008901">
    <property type="term" value="F:ferredoxin hydrogenase activity"/>
    <property type="evidence" value="ECO:0007669"/>
    <property type="project" value="InterPro"/>
</dbReference>
<dbReference type="AlphaFoldDB" id="A0A9X3IT62"/>
<evidence type="ECO:0000256" key="7">
    <source>
        <dbReference type="PIRSR" id="PIRSR601501-1"/>
    </source>
</evidence>
<evidence type="ECO:0000256" key="3">
    <source>
        <dbReference type="ARBA" id="ARBA00009292"/>
    </source>
</evidence>
<evidence type="ECO:0000256" key="6">
    <source>
        <dbReference type="ARBA" id="ARBA00023002"/>
    </source>
</evidence>
<feature type="binding site" evidence="7">
    <location>
        <position position="72"/>
    </location>
    <ligand>
        <name>Ni(2+)</name>
        <dbReference type="ChEBI" id="CHEBI:49786"/>
    </ligand>
</feature>
<protein>
    <submittedName>
        <fullName evidence="8">Nickel-dependent hydrogenase large subunit</fullName>
    </submittedName>
</protein>
<dbReference type="InterPro" id="IPR001501">
    <property type="entry name" value="Ni-dep_hyd_lsu"/>
</dbReference>
<dbReference type="PROSITE" id="PS00507">
    <property type="entry name" value="NI_HGENASE_L_1"/>
    <property type="match status" value="1"/>
</dbReference>
<feature type="binding site" evidence="7">
    <location>
        <position position="494"/>
    </location>
    <ligand>
        <name>Fe cation</name>
        <dbReference type="ChEBI" id="CHEBI:24875"/>
    </ligand>
</feature>
<proteinExistence type="inferred from homology"/>
<evidence type="ECO:0000256" key="5">
    <source>
        <dbReference type="ARBA" id="ARBA00022723"/>
    </source>
</evidence>
<dbReference type="PANTHER" id="PTHR42958:SF4">
    <property type="entry name" value="HYDROGENASE EXPRESSION_FORMATION PROTEIN HUPK"/>
    <property type="match status" value="1"/>
</dbReference>
<feature type="binding site" evidence="7">
    <location>
        <position position="442"/>
    </location>
    <ligand>
        <name>Mg(2+)</name>
        <dbReference type="ChEBI" id="CHEBI:18420"/>
    </ligand>
</feature>
<evidence type="ECO:0000256" key="4">
    <source>
        <dbReference type="ARBA" id="ARBA00022596"/>
    </source>
</evidence>
<comment type="caution">
    <text evidence="8">The sequence shown here is derived from an EMBL/GenBank/DDBJ whole genome shotgun (WGS) entry which is preliminary data.</text>
</comment>
<comment type="subcellular location">
    <subcellularLocation>
        <location evidence="2">Cell envelope</location>
    </subcellularLocation>
</comment>
<comment type="similarity">
    <text evidence="3">Belongs to the [NiFe]/[NiFeSe] hydrogenase large subunit family.</text>
</comment>
<evidence type="ECO:0000256" key="2">
    <source>
        <dbReference type="ARBA" id="ARBA00004196"/>
    </source>
</evidence>
<feature type="binding site" evidence="7">
    <location>
        <position position="72"/>
    </location>
    <ligand>
        <name>Fe cation</name>
        <dbReference type="ChEBI" id="CHEBI:24875"/>
    </ligand>
</feature>
<keyword evidence="7" id="KW-0460">Magnesium</keyword>
<dbReference type="RefSeq" id="WP_283173084.1">
    <property type="nucleotide sequence ID" value="NZ_JAPNOA010000019.1"/>
</dbReference>
<dbReference type="GO" id="GO:0016151">
    <property type="term" value="F:nickel cation binding"/>
    <property type="evidence" value="ECO:0007669"/>
    <property type="project" value="InterPro"/>
</dbReference>
<gene>
    <name evidence="8" type="ORF">OUO13_06695</name>
</gene>
<dbReference type="InterPro" id="IPR029014">
    <property type="entry name" value="NiFe-Hase_large"/>
</dbReference>
<evidence type="ECO:0000313" key="8">
    <source>
        <dbReference type="EMBL" id="MCY0964868.1"/>
    </source>
</evidence>
<dbReference type="Gene3D" id="1.10.645.10">
    <property type="entry name" value="Cytochrome-c3 Hydrogenase, chain B"/>
    <property type="match status" value="1"/>
</dbReference>
<keyword evidence="7" id="KW-0408">Iron</keyword>
<dbReference type="InterPro" id="IPR018194">
    <property type="entry name" value="Ni-dep_hyd_lsu_Ni_BS"/>
</dbReference>
<evidence type="ECO:0000256" key="1">
    <source>
        <dbReference type="ARBA" id="ARBA00001967"/>
    </source>
</evidence>
<keyword evidence="6" id="KW-0560">Oxidoreductase</keyword>
<dbReference type="SUPFAM" id="SSF56762">
    <property type="entry name" value="HydB/Nqo4-like"/>
    <property type="match status" value="1"/>
</dbReference>
<evidence type="ECO:0000313" key="9">
    <source>
        <dbReference type="Proteomes" id="UP001150830"/>
    </source>
</evidence>
<accession>A0A9X3IT62</accession>
<dbReference type="GO" id="GO:0030313">
    <property type="term" value="C:cell envelope"/>
    <property type="evidence" value="ECO:0007669"/>
    <property type="project" value="UniProtKB-SubCell"/>
</dbReference>
<dbReference type="EMBL" id="JAPNOA010000019">
    <property type="protein sequence ID" value="MCY0964868.1"/>
    <property type="molecule type" value="Genomic_DNA"/>
</dbReference>
<keyword evidence="9" id="KW-1185">Reference proteome</keyword>
<feature type="binding site" evidence="7">
    <location>
        <position position="69"/>
    </location>
    <ligand>
        <name>Ni(2+)</name>
        <dbReference type="ChEBI" id="CHEBI:49786"/>
    </ligand>
</feature>
<feature type="binding site" evidence="7">
    <location>
        <position position="497"/>
    </location>
    <ligand>
        <name>Mg(2+)</name>
        <dbReference type="ChEBI" id="CHEBI:18420"/>
    </ligand>
</feature>
<dbReference type="Pfam" id="PF00374">
    <property type="entry name" value="NiFeSe_Hases"/>
    <property type="match status" value="2"/>
</dbReference>
<dbReference type="Proteomes" id="UP001150830">
    <property type="component" value="Unassembled WGS sequence"/>
</dbReference>
<sequence>MSEQNSSGAPRRIQVGPFNRVEGDLDISLDIDQGQVRSARVNSTLYRGFEQILVGKPAMDALVYTPRICGICSLAQSVACARALASAGGVAITPNGVLSQNLLLANESLTDLLTHFYLFFMPDLARPQYQDKAWFAHVQPRFQAIRGDASREVLPARAGFLHLMGLMAGHWPHSLALQPGGSSKAVTRQERLRLISILAEFRRFLERTLFGDDLDVINSLETPQQLQQWQQQQDWQQSDLRTFLSVADDLGFARLGRATDQLLSVGNHPDADGNLLVQAGHWMPGVGTTPVDLAGIREDISHSWIDGPTGSLHPQQGITEVSLHSSEKEHAYSWCKAPRLNGHVVETGALARAVISGRPLATALMQEQGATVYSRMLVRVLELAWIIPQMQQWALQLDPQESFCQRKERLTDGEGVGLIEAARGSLGHWIRLHKGRISHYQIIAPTTWNFSPRDEQGQPGALEQALQGAPVQEGEQDPIAVQHIVRSFDPCMVCTVH</sequence>
<dbReference type="InterPro" id="IPR050867">
    <property type="entry name" value="NiFe/NiFeSe_hydrgnase_LSU"/>
</dbReference>
<feature type="binding site" evidence="7">
    <location>
        <position position="491"/>
    </location>
    <ligand>
        <name>Ni(2+)</name>
        <dbReference type="ChEBI" id="CHEBI:49786"/>
    </ligand>
</feature>
<keyword evidence="5 7" id="KW-0479">Metal-binding</keyword>
<name>A0A9X3IT62_9GAMM</name>
<organism evidence="8 9">
    <name type="scientific">Parathalassolituus penaei</name>
    <dbReference type="NCBI Taxonomy" id="2997323"/>
    <lineage>
        <taxon>Bacteria</taxon>
        <taxon>Pseudomonadati</taxon>
        <taxon>Pseudomonadota</taxon>
        <taxon>Gammaproteobacteria</taxon>
        <taxon>Oceanospirillales</taxon>
        <taxon>Oceanospirillaceae</taxon>
        <taxon>Parathalassolituus</taxon>
    </lineage>
</organism>
<dbReference type="PANTHER" id="PTHR42958">
    <property type="entry name" value="HYDROGENASE-2 LARGE CHAIN"/>
    <property type="match status" value="1"/>
</dbReference>
<comment type="cofactor">
    <cofactor evidence="7">
        <name>Fe cation</name>
        <dbReference type="ChEBI" id="CHEBI:24875"/>
    </cofactor>
</comment>
<reference evidence="8" key="1">
    <citation type="submission" date="2022-11" db="EMBL/GenBank/DDBJ databases">
        <title>Parathalassolutuus dongxingensis gen. nov., sp. nov., a novel member of family Oceanospirillaceae isolated from a coastal shrimp pond in Guangxi, China.</title>
        <authorList>
            <person name="Chen H."/>
        </authorList>
    </citation>
    <scope>NUCLEOTIDE SEQUENCE</scope>
    <source>
        <strain evidence="8">G-43</strain>
    </source>
</reference>
<comment type="cofactor">
    <cofactor evidence="1 7">
        <name>Ni(2+)</name>
        <dbReference type="ChEBI" id="CHEBI:49786"/>
    </cofactor>
</comment>
<feature type="binding site" evidence="7">
    <location>
        <position position="50"/>
    </location>
    <ligand>
        <name>Mg(2+)</name>
        <dbReference type="ChEBI" id="CHEBI:18420"/>
    </ligand>
</feature>